<dbReference type="AlphaFoldDB" id="A0A0G4GZL5"/>
<reference evidence="2" key="1">
    <citation type="submission" date="2014-11" db="EMBL/GenBank/DDBJ databases">
        <authorList>
            <person name="Otto D Thomas"/>
            <person name="Naeem Raeece"/>
        </authorList>
    </citation>
    <scope>NUCLEOTIDE SEQUENCE</scope>
</reference>
<name>A0A0G4GZL5_9ALVE</name>
<feature type="region of interest" description="Disordered" evidence="1">
    <location>
        <begin position="1"/>
        <end position="35"/>
    </location>
</feature>
<evidence type="ECO:0000256" key="1">
    <source>
        <dbReference type="SAM" id="MobiDB-lite"/>
    </source>
</evidence>
<evidence type="ECO:0000313" key="2">
    <source>
        <dbReference type="EMBL" id="CEM36663.1"/>
    </source>
</evidence>
<protein>
    <submittedName>
        <fullName evidence="2">Uncharacterized protein</fullName>
    </submittedName>
</protein>
<gene>
    <name evidence="2" type="ORF">Cvel_24054</name>
</gene>
<proteinExistence type="predicted"/>
<accession>A0A0G4GZL5</accession>
<sequence>MDGASGMRISLKHPTGTLQSLEIRPPSGIEDEPISHLTSKPWVPLHLLPGSGNFATINMMKLKDGEADRPPFIWEVFGIKIPKSKQKTQAPSFFYIDHSSSSSSSATSSSSSSSSSSNLATAAAGTPHKRKDQEENNLHSALVNTAPKHAKRESIAPRMFGQVLGAPPSGSSTFKSQKRGSDRRTFDCPLVSSRTVRQHRRLPLPETRDLQGTGEGWKSGPEGQAEVQRRKEAIRWFLKGKT</sequence>
<dbReference type="VEuPathDB" id="CryptoDB:Cvel_24054"/>
<feature type="compositionally biased region" description="Low complexity" evidence="1">
    <location>
        <begin position="100"/>
        <end position="117"/>
    </location>
</feature>
<feature type="region of interest" description="Disordered" evidence="1">
    <location>
        <begin position="100"/>
        <end position="230"/>
    </location>
</feature>
<organism evidence="2">
    <name type="scientific">Chromera velia CCMP2878</name>
    <dbReference type="NCBI Taxonomy" id="1169474"/>
    <lineage>
        <taxon>Eukaryota</taxon>
        <taxon>Sar</taxon>
        <taxon>Alveolata</taxon>
        <taxon>Colpodellida</taxon>
        <taxon>Chromeraceae</taxon>
        <taxon>Chromera</taxon>
    </lineage>
</organism>
<dbReference type="EMBL" id="CDMZ01001722">
    <property type="protein sequence ID" value="CEM36663.1"/>
    <property type="molecule type" value="Genomic_DNA"/>
</dbReference>